<keyword evidence="1" id="KW-0547">Nucleotide-binding</keyword>
<dbReference type="CDD" id="cd10787">
    <property type="entry name" value="LamB_YcsF_like"/>
    <property type="match status" value="1"/>
</dbReference>
<dbReference type="InterPro" id="IPR011330">
    <property type="entry name" value="Glyco_hydro/deAcase_b/a-brl"/>
</dbReference>
<dbReference type="AlphaFoldDB" id="A0A2N3UAR0"/>
<dbReference type="EC" id="3.5.2.9" evidence="1"/>
<comment type="function">
    <text evidence="1">Catalyzes the cleavage of 5-oxoproline to form L-glutamate coupled to the hydrolysis of ATP to ADP and inorganic phosphate.</text>
</comment>
<dbReference type="HAMAP" id="MF_00691">
    <property type="entry name" value="PxpA"/>
    <property type="match status" value="1"/>
</dbReference>
<dbReference type="NCBIfam" id="NF003816">
    <property type="entry name" value="PRK05406.1-5"/>
    <property type="match status" value="1"/>
</dbReference>
<protein>
    <recommendedName>
        <fullName evidence="1">5-oxoprolinase subunit A</fullName>
        <shortName evidence="1">5-OPase subunit A</shortName>
        <ecNumber evidence="1">3.5.2.9</ecNumber>
    </recommendedName>
    <alternativeName>
        <fullName evidence="1">5-oxoprolinase (ATP-hydrolyzing) subunit A</fullName>
    </alternativeName>
</protein>
<dbReference type="GO" id="GO:0005975">
    <property type="term" value="P:carbohydrate metabolic process"/>
    <property type="evidence" value="ECO:0007669"/>
    <property type="project" value="InterPro"/>
</dbReference>
<reference evidence="2 3" key="1">
    <citation type="submission" date="2017-12" db="EMBL/GenBank/DDBJ databases">
        <title>Genomic Encyclopedia of Type Strains, Phase III (KMG-III): the genomes of soil and plant-associated and newly described type strains.</title>
        <authorList>
            <person name="Whitman W."/>
        </authorList>
    </citation>
    <scope>NUCLEOTIDE SEQUENCE [LARGE SCALE GENOMIC DNA]</scope>
    <source>
        <strain evidence="2 3">LP43</strain>
    </source>
</reference>
<dbReference type="Gene3D" id="3.20.20.370">
    <property type="entry name" value="Glycoside hydrolase/deacetylase"/>
    <property type="match status" value="1"/>
</dbReference>
<dbReference type="GO" id="GO:0005524">
    <property type="term" value="F:ATP binding"/>
    <property type="evidence" value="ECO:0007669"/>
    <property type="project" value="UniProtKB-UniRule"/>
</dbReference>
<dbReference type="PANTHER" id="PTHR30292">
    <property type="entry name" value="UNCHARACTERIZED PROTEIN YBGL-RELATED"/>
    <property type="match status" value="1"/>
</dbReference>
<keyword evidence="3" id="KW-1185">Reference proteome</keyword>
<accession>A0A2N3UAR0</accession>
<keyword evidence="1" id="KW-0067">ATP-binding</keyword>
<evidence type="ECO:0000313" key="3">
    <source>
        <dbReference type="Proteomes" id="UP000233782"/>
    </source>
</evidence>
<dbReference type="Proteomes" id="UP000233782">
    <property type="component" value="Unassembled WGS sequence"/>
</dbReference>
<dbReference type="RefSeq" id="WP_101443839.1">
    <property type="nucleotide sequence ID" value="NZ_PJMU01000002.1"/>
</dbReference>
<keyword evidence="1" id="KW-0378">Hydrolase</keyword>
<proteinExistence type="inferred from homology"/>
<evidence type="ECO:0000256" key="1">
    <source>
        <dbReference type="HAMAP-Rule" id="MF_00691"/>
    </source>
</evidence>
<dbReference type="NCBIfam" id="NF003813">
    <property type="entry name" value="PRK05406.1-2"/>
    <property type="match status" value="1"/>
</dbReference>
<dbReference type="GO" id="GO:0017168">
    <property type="term" value="F:5-oxoprolinase (ATP-hydrolyzing) activity"/>
    <property type="evidence" value="ECO:0007669"/>
    <property type="project" value="UniProtKB-UniRule"/>
</dbReference>
<comment type="subunit">
    <text evidence="1">Forms a complex composed of PxpA, PxpB and PxpC.</text>
</comment>
<comment type="catalytic activity">
    <reaction evidence="1">
        <text>5-oxo-L-proline + ATP + 2 H2O = L-glutamate + ADP + phosphate + H(+)</text>
        <dbReference type="Rhea" id="RHEA:10348"/>
        <dbReference type="ChEBI" id="CHEBI:15377"/>
        <dbReference type="ChEBI" id="CHEBI:15378"/>
        <dbReference type="ChEBI" id="CHEBI:29985"/>
        <dbReference type="ChEBI" id="CHEBI:30616"/>
        <dbReference type="ChEBI" id="CHEBI:43474"/>
        <dbReference type="ChEBI" id="CHEBI:58402"/>
        <dbReference type="ChEBI" id="CHEBI:456216"/>
        <dbReference type="EC" id="3.5.2.9"/>
    </reaction>
</comment>
<gene>
    <name evidence="1" type="primary">pxpA</name>
    <name evidence="2" type="ORF">BD749_1581</name>
</gene>
<evidence type="ECO:0000313" key="2">
    <source>
        <dbReference type="EMBL" id="PKV66453.1"/>
    </source>
</evidence>
<sequence>MKKPLSVDLNCDLGESFGAYRMGNDEQILPFVTSANIACGFHAGDPGVMRRTVQLCLQHHVAIGAHPGLPDLVGFGRRNMAVSAEEVCDMVVYQIGALQAFVQAEGSTLHHVKPHGALYNMAATDTNLAEAIAEAIYKVNPEALLYGLAGSELIKAANRLQLGAAHEVFADRTYQHDGTLTSRRQPDALIPDPDKAASQVLRMVREGKVQSQQGVEVGIEADTVCIHGDGPHALEFARHINETLQREGIALAPPNKLRT</sequence>
<name>A0A2N3UAR0_9BACT</name>
<dbReference type="SUPFAM" id="SSF88713">
    <property type="entry name" value="Glycoside hydrolase/deacetylase"/>
    <property type="match status" value="1"/>
</dbReference>
<dbReference type="Pfam" id="PF03746">
    <property type="entry name" value="LamB_YcsF"/>
    <property type="match status" value="1"/>
</dbReference>
<dbReference type="OrthoDB" id="9773478at2"/>
<comment type="caution">
    <text evidence="2">The sequence shown here is derived from an EMBL/GenBank/DDBJ whole genome shotgun (WGS) entry which is preliminary data.</text>
</comment>
<dbReference type="NCBIfam" id="NF003814">
    <property type="entry name" value="PRK05406.1-3"/>
    <property type="match status" value="1"/>
</dbReference>
<dbReference type="EMBL" id="PJMU01000002">
    <property type="protein sequence ID" value="PKV66453.1"/>
    <property type="molecule type" value="Genomic_DNA"/>
</dbReference>
<dbReference type="InterPro" id="IPR005501">
    <property type="entry name" value="LamB/YcsF/PxpA-like"/>
</dbReference>
<organism evidence="2 3">
    <name type="scientific">Pontibacter ramchanderi</name>
    <dbReference type="NCBI Taxonomy" id="1179743"/>
    <lineage>
        <taxon>Bacteria</taxon>
        <taxon>Pseudomonadati</taxon>
        <taxon>Bacteroidota</taxon>
        <taxon>Cytophagia</taxon>
        <taxon>Cytophagales</taxon>
        <taxon>Hymenobacteraceae</taxon>
        <taxon>Pontibacter</taxon>
    </lineage>
</organism>
<dbReference type="PANTHER" id="PTHR30292:SF0">
    <property type="entry name" value="5-OXOPROLINASE SUBUNIT A"/>
    <property type="match status" value="1"/>
</dbReference>
<comment type="similarity">
    <text evidence="1">Belongs to the LamB/PxpA family.</text>
</comment>